<keyword evidence="1" id="KW-0812">Transmembrane</keyword>
<dbReference type="Proteomes" id="UP000244929">
    <property type="component" value="Chromosome"/>
</dbReference>
<keyword evidence="1" id="KW-0472">Membrane</keyword>
<sequence>MEASNLSELDLPYLYISAAGFVALGTLATWHAIRWRRINNKKSLLNKTYRSFGITNIVIGLFNLATAIYILYR</sequence>
<reference evidence="2 3" key="1">
    <citation type="submission" date="2018-04" db="EMBL/GenBank/DDBJ databases">
        <title>Genome sequencing of Flavobacterium sp. HYN0059.</title>
        <authorList>
            <person name="Yi H."/>
            <person name="Baek C."/>
        </authorList>
    </citation>
    <scope>NUCLEOTIDE SEQUENCE [LARGE SCALE GENOMIC DNA]</scope>
    <source>
        <strain evidence="2 3">HYN0059</strain>
    </source>
</reference>
<dbReference type="KEGG" id="falb:HYN59_14065"/>
<evidence type="ECO:0000313" key="2">
    <source>
        <dbReference type="EMBL" id="AWH86163.1"/>
    </source>
</evidence>
<accession>A0A2S1R0F8</accession>
<feature type="transmembrane region" description="Helical" evidence="1">
    <location>
        <begin position="12"/>
        <end position="33"/>
    </location>
</feature>
<dbReference type="AlphaFoldDB" id="A0A2S1R0F8"/>
<dbReference type="EMBL" id="CP029186">
    <property type="protein sequence ID" value="AWH86163.1"/>
    <property type="molecule type" value="Genomic_DNA"/>
</dbReference>
<evidence type="ECO:0000313" key="3">
    <source>
        <dbReference type="Proteomes" id="UP000244929"/>
    </source>
</evidence>
<keyword evidence="1" id="KW-1133">Transmembrane helix</keyword>
<dbReference type="RefSeq" id="WP_108778886.1">
    <property type="nucleotide sequence ID" value="NZ_CP029186.1"/>
</dbReference>
<proteinExistence type="predicted"/>
<keyword evidence="3" id="KW-1185">Reference proteome</keyword>
<protein>
    <submittedName>
        <fullName evidence="2">Uncharacterized protein</fullName>
    </submittedName>
</protein>
<evidence type="ECO:0000256" key="1">
    <source>
        <dbReference type="SAM" id="Phobius"/>
    </source>
</evidence>
<feature type="transmembrane region" description="Helical" evidence="1">
    <location>
        <begin position="54"/>
        <end position="72"/>
    </location>
</feature>
<name>A0A2S1R0F8_9FLAO</name>
<gene>
    <name evidence="2" type="ORF">HYN59_14065</name>
</gene>
<organism evidence="2 3">
    <name type="scientific">Flavobacterium album</name>
    <dbReference type="NCBI Taxonomy" id="2175091"/>
    <lineage>
        <taxon>Bacteria</taxon>
        <taxon>Pseudomonadati</taxon>
        <taxon>Bacteroidota</taxon>
        <taxon>Flavobacteriia</taxon>
        <taxon>Flavobacteriales</taxon>
        <taxon>Flavobacteriaceae</taxon>
        <taxon>Flavobacterium</taxon>
    </lineage>
</organism>